<dbReference type="AlphaFoldDB" id="M0MRP1"/>
<dbReference type="EMBL" id="AOMD01000002">
    <property type="protein sequence ID" value="EMA48003.1"/>
    <property type="molecule type" value="Genomic_DNA"/>
</dbReference>
<sequence length="358" mass="39277">MVNGEMNSTSDGSISGGVVRNGDIDIPRHAAAQIADARAGRNNARQNAIQEGALPEDAFADMDNAMYGPFRQMTKLWSYCRRKNLTREFDIRSQLISWNIRDDAGRSTVDMDFNTESSNLSLEFGKDAAAMPLIQVDYKTGFRERPSPDAPMGSQVDVDEEKAGAGGRIIAETAEQIISGNPGGTSPADHISVDWRGTSFGVSSLTDAERVNTTTFDAAWDTDLAQIRKSFKNLRAILKNDNNVKAGDVGYDVFLGEDYYDLLDEPDPSGNGNMLVRDRVEELSNINEIEELDFFPSDGMLMLRPTQDVFELGVAQNPQNTQWGDHAYTDEFKAHAALSPMPKVTMQGQSGIVYATAP</sequence>
<feature type="region of interest" description="Disordered" evidence="1">
    <location>
        <begin position="1"/>
        <end position="20"/>
    </location>
</feature>
<dbReference type="InterPro" id="IPR046227">
    <property type="entry name" value="DUF6260"/>
</dbReference>
<evidence type="ECO:0000313" key="2">
    <source>
        <dbReference type="EMBL" id="EMA48003.1"/>
    </source>
</evidence>
<dbReference type="STRING" id="1227455.C449_00985"/>
<dbReference type="Pfam" id="PF19774">
    <property type="entry name" value="DUF6260"/>
    <property type="match status" value="1"/>
</dbReference>
<protein>
    <recommendedName>
        <fullName evidence="4">Major capsid protein</fullName>
    </recommendedName>
</protein>
<accession>M0MRP1</accession>
<dbReference type="PATRIC" id="fig|1227455.4.peg.202"/>
<organism evidence="2 3">
    <name type="scientific">Halococcus saccharolyticus DSM 5350</name>
    <dbReference type="NCBI Taxonomy" id="1227455"/>
    <lineage>
        <taxon>Archaea</taxon>
        <taxon>Methanobacteriati</taxon>
        <taxon>Methanobacteriota</taxon>
        <taxon>Stenosarchaea group</taxon>
        <taxon>Halobacteria</taxon>
        <taxon>Halobacteriales</taxon>
        <taxon>Halococcaceae</taxon>
        <taxon>Halococcus</taxon>
    </lineage>
</organism>
<keyword evidence="3" id="KW-1185">Reference proteome</keyword>
<gene>
    <name evidence="2" type="ORF">C449_00985</name>
</gene>
<comment type="caution">
    <text evidence="2">The sequence shown here is derived from an EMBL/GenBank/DDBJ whole genome shotgun (WGS) entry which is preliminary data.</text>
</comment>
<evidence type="ECO:0000256" key="1">
    <source>
        <dbReference type="SAM" id="MobiDB-lite"/>
    </source>
</evidence>
<dbReference type="Proteomes" id="UP000011669">
    <property type="component" value="Unassembled WGS sequence"/>
</dbReference>
<name>M0MRP1_9EURY</name>
<evidence type="ECO:0000313" key="3">
    <source>
        <dbReference type="Proteomes" id="UP000011669"/>
    </source>
</evidence>
<dbReference type="InParanoid" id="M0MRP1"/>
<reference evidence="2 3" key="1">
    <citation type="journal article" date="2014" name="PLoS Genet.">
        <title>Phylogenetically driven sequencing of extremely halophilic archaea reveals strategies for static and dynamic osmo-response.</title>
        <authorList>
            <person name="Becker E.A."/>
            <person name="Seitzer P.M."/>
            <person name="Tritt A."/>
            <person name="Larsen D."/>
            <person name="Krusor M."/>
            <person name="Yao A.I."/>
            <person name="Wu D."/>
            <person name="Madern D."/>
            <person name="Eisen J.A."/>
            <person name="Darling A.E."/>
            <person name="Facciotti M.T."/>
        </authorList>
    </citation>
    <scope>NUCLEOTIDE SEQUENCE [LARGE SCALE GENOMIC DNA]</scope>
    <source>
        <strain evidence="2 3">DSM 5350</strain>
    </source>
</reference>
<evidence type="ECO:0008006" key="4">
    <source>
        <dbReference type="Google" id="ProtNLM"/>
    </source>
</evidence>
<feature type="compositionally biased region" description="Polar residues" evidence="1">
    <location>
        <begin position="1"/>
        <end position="13"/>
    </location>
</feature>
<proteinExistence type="predicted"/>